<reference evidence="6 7" key="1">
    <citation type="journal article" date="2023" name="G3 (Bethesda)">
        <title>A haplotype-resolved chromosome-scale genome for Quercus rubra L. provides insights into the genetics of adaptive traits for red oak species.</title>
        <authorList>
            <person name="Kapoor B."/>
            <person name="Jenkins J."/>
            <person name="Schmutz J."/>
            <person name="Zhebentyayeva T."/>
            <person name="Kuelheim C."/>
            <person name="Coggeshall M."/>
            <person name="Heim C."/>
            <person name="Lasky J.R."/>
            <person name="Leites L."/>
            <person name="Islam-Faridi N."/>
            <person name="Romero-Severson J."/>
            <person name="DeLeo V.L."/>
            <person name="Lucas S.M."/>
            <person name="Lazic D."/>
            <person name="Gailing O."/>
            <person name="Carlson J."/>
            <person name="Staton M."/>
        </authorList>
    </citation>
    <scope>NUCLEOTIDE SEQUENCE [LARGE SCALE GENOMIC DNA]</scope>
    <source>
        <strain evidence="6">Pseudo-F2</strain>
    </source>
</reference>
<dbReference type="Proteomes" id="UP001324115">
    <property type="component" value="Unassembled WGS sequence"/>
</dbReference>
<organism evidence="6 7">
    <name type="scientific">Quercus rubra</name>
    <name type="common">Northern red oak</name>
    <name type="synonym">Quercus borealis</name>
    <dbReference type="NCBI Taxonomy" id="3512"/>
    <lineage>
        <taxon>Eukaryota</taxon>
        <taxon>Viridiplantae</taxon>
        <taxon>Streptophyta</taxon>
        <taxon>Embryophyta</taxon>
        <taxon>Tracheophyta</taxon>
        <taxon>Spermatophyta</taxon>
        <taxon>Magnoliopsida</taxon>
        <taxon>eudicotyledons</taxon>
        <taxon>Gunneridae</taxon>
        <taxon>Pentapetalae</taxon>
        <taxon>rosids</taxon>
        <taxon>fabids</taxon>
        <taxon>Fagales</taxon>
        <taxon>Fagaceae</taxon>
        <taxon>Quercus</taxon>
    </lineage>
</organism>
<keyword evidence="3 4" id="KW-0808">Transferase</keyword>
<evidence type="ECO:0000313" key="7">
    <source>
        <dbReference type="Proteomes" id="UP001324115"/>
    </source>
</evidence>
<evidence type="ECO:0000256" key="1">
    <source>
        <dbReference type="ARBA" id="ARBA00009995"/>
    </source>
</evidence>
<dbReference type="PANTHER" id="PTHR48047:SF51">
    <property type="entry name" value="GLYCOSYLTRANSFERASE"/>
    <property type="match status" value="1"/>
</dbReference>
<evidence type="ECO:0000313" key="6">
    <source>
        <dbReference type="EMBL" id="KAK4585915.1"/>
    </source>
</evidence>
<dbReference type="FunFam" id="3.40.50.2000:FF:000107">
    <property type="entry name" value="Glycosyltransferase"/>
    <property type="match status" value="1"/>
</dbReference>
<evidence type="ECO:0000256" key="4">
    <source>
        <dbReference type="RuleBase" id="RU003718"/>
    </source>
</evidence>
<keyword evidence="2 4" id="KW-0328">Glycosyltransferase</keyword>
<dbReference type="Gene3D" id="3.40.50.2000">
    <property type="entry name" value="Glycogen Phosphorylase B"/>
    <property type="match status" value="2"/>
</dbReference>
<dbReference type="PROSITE" id="PS00375">
    <property type="entry name" value="UDPGT"/>
    <property type="match status" value="1"/>
</dbReference>
<protein>
    <recommendedName>
        <fullName evidence="5">Glycosyltransferase</fullName>
        <ecNumber evidence="5">2.4.1.-</ecNumber>
    </recommendedName>
</protein>
<evidence type="ECO:0000256" key="5">
    <source>
        <dbReference type="RuleBase" id="RU362057"/>
    </source>
</evidence>
<dbReference type="PANTHER" id="PTHR48047">
    <property type="entry name" value="GLYCOSYLTRANSFERASE"/>
    <property type="match status" value="1"/>
</dbReference>
<proteinExistence type="inferred from homology"/>
<evidence type="ECO:0000256" key="2">
    <source>
        <dbReference type="ARBA" id="ARBA00022676"/>
    </source>
</evidence>
<comment type="caution">
    <text evidence="6">The sequence shown here is derived from an EMBL/GenBank/DDBJ whole genome shotgun (WGS) entry which is preliminary data.</text>
</comment>
<dbReference type="GO" id="GO:0035251">
    <property type="term" value="F:UDP-glucosyltransferase activity"/>
    <property type="evidence" value="ECO:0007669"/>
    <property type="project" value="TreeGrafter"/>
</dbReference>
<evidence type="ECO:0000256" key="3">
    <source>
        <dbReference type="ARBA" id="ARBA00022679"/>
    </source>
</evidence>
<dbReference type="Pfam" id="PF00201">
    <property type="entry name" value="UDPGT"/>
    <property type="match status" value="1"/>
</dbReference>
<dbReference type="AlphaFoldDB" id="A0AAN7F516"/>
<comment type="similarity">
    <text evidence="1 4">Belongs to the UDP-glycosyltransferase family.</text>
</comment>
<name>A0AAN7F516_QUERU</name>
<dbReference type="EMBL" id="JAXUIC010000006">
    <property type="protein sequence ID" value="KAK4585915.1"/>
    <property type="molecule type" value="Genomic_DNA"/>
</dbReference>
<dbReference type="InterPro" id="IPR002213">
    <property type="entry name" value="UDP_glucos_trans"/>
</dbReference>
<accession>A0AAN7F516</accession>
<dbReference type="InterPro" id="IPR035595">
    <property type="entry name" value="UDP_glycos_trans_CS"/>
</dbReference>
<dbReference type="SUPFAM" id="SSF53756">
    <property type="entry name" value="UDP-Glycosyltransferase/glycogen phosphorylase"/>
    <property type="match status" value="1"/>
</dbReference>
<keyword evidence="7" id="KW-1185">Reference proteome</keyword>
<dbReference type="CDD" id="cd03784">
    <property type="entry name" value="GT1_Gtf-like"/>
    <property type="match status" value="1"/>
</dbReference>
<sequence length="473" mass="53882">MGSSICGDIDARPHHVVLFPFMSKGHIIPILHLKRLLLHRRLAVTIFTTQANHAFITESLNDTSASILDLSFSHNVPNIPAGIESTEKLPSISLFHSFANTTKVMQSNFERALQTLPHVSFMVSDAFLWWTLESASKFNIPRLVFNGMSYYSLSISRAVASDRLLFGAELDDELITVTPFPWIRVTRNDFEPPFTEPEPQGLKFEFTMKAITATKNSYGIIFNSFNELEPLFVDFWNRKYIPKAWSVGPLCLAEPPKVRNEACYNYKPIWVQWLDKKLEQRNSVLYIAFGSQTQISPAQLKEIAIGLEESKVNFLWVIRKSESEISDDKFEERVKERGILVREWVDQREILMHESVKGFLSHCGWNSVLESICAGVPILAWPMVAEQPLNARMVVEEIKVGLRVETCNGSVRGFVEWEGLEKMVKELMEEEKGKEVRKKSKEVAQMAKKTMEEAGSSKCTLDLLVDEICGKKT</sequence>
<gene>
    <name evidence="6" type="ORF">RGQ29_023204</name>
</gene>
<dbReference type="EC" id="2.4.1.-" evidence="5"/>